<evidence type="ECO:0000313" key="1">
    <source>
        <dbReference type="EMBL" id="ELP32905.1"/>
    </source>
</evidence>
<organism evidence="1 2">
    <name type="scientific">Rhodopirellula baltica SWK14</name>
    <dbReference type="NCBI Taxonomy" id="993516"/>
    <lineage>
        <taxon>Bacteria</taxon>
        <taxon>Pseudomonadati</taxon>
        <taxon>Planctomycetota</taxon>
        <taxon>Planctomycetia</taxon>
        <taxon>Pirellulales</taxon>
        <taxon>Pirellulaceae</taxon>
        <taxon>Rhodopirellula</taxon>
    </lineage>
</organism>
<dbReference type="RefSeq" id="WP_007338096.1">
    <property type="nucleotide sequence ID" value="NZ_AMWG01000081.1"/>
</dbReference>
<dbReference type="PATRIC" id="fig|993516.3.peg.3356"/>
<sequence>MDPEETFAAMLEAQSHGMNDAAKEHAHDLQQWLEKGGFAPSFSIAVGDRSGVMITGMLATDFCRAACRSILSAAKAEPTPHLG</sequence>
<dbReference type="EMBL" id="AMWG01000081">
    <property type="protein sequence ID" value="ELP32905.1"/>
    <property type="molecule type" value="Genomic_DNA"/>
</dbReference>
<comment type="caution">
    <text evidence="1">The sequence shown here is derived from an EMBL/GenBank/DDBJ whole genome shotgun (WGS) entry which is preliminary data.</text>
</comment>
<dbReference type="AlphaFoldDB" id="L7CGC5"/>
<proteinExistence type="predicted"/>
<protein>
    <submittedName>
        <fullName evidence="1">Uncharacterized protein</fullName>
    </submittedName>
</protein>
<dbReference type="Proteomes" id="UP000010959">
    <property type="component" value="Unassembled WGS sequence"/>
</dbReference>
<name>L7CGC5_RHOBT</name>
<accession>L7CGC5</accession>
<evidence type="ECO:0000313" key="2">
    <source>
        <dbReference type="Proteomes" id="UP000010959"/>
    </source>
</evidence>
<gene>
    <name evidence="1" type="ORF">RBSWK_03152</name>
</gene>
<reference evidence="1 2" key="1">
    <citation type="journal article" date="2013" name="Mar. Genomics">
        <title>Expression of sulfatases in Rhodopirellula baltica and the diversity of sulfatases in the genus Rhodopirellula.</title>
        <authorList>
            <person name="Wegner C.E."/>
            <person name="Richter-Heitmann T."/>
            <person name="Klindworth A."/>
            <person name="Klockow C."/>
            <person name="Richter M."/>
            <person name="Achstetter T."/>
            <person name="Glockner F.O."/>
            <person name="Harder J."/>
        </authorList>
    </citation>
    <scope>NUCLEOTIDE SEQUENCE [LARGE SCALE GENOMIC DNA]</scope>
    <source>
        <strain evidence="1 2">SWK14</strain>
    </source>
</reference>